<protein>
    <recommendedName>
        <fullName evidence="4">DUF2795 domain-containing protein</fullName>
    </recommendedName>
</protein>
<dbReference type="RefSeq" id="WP_184478017.1">
    <property type="nucleotide sequence ID" value="NZ_JACHIV010000001.1"/>
</dbReference>
<gene>
    <name evidence="2" type="ORF">BJ969_001397</name>
</gene>
<comment type="caution">
    <text evidence="2">The sequence shown here is derived from an EMBL/GenBank/DDBJ whole genome shotgun (WGS) entry which is preliminary data.</text>
</comment>
<accession>A0A840NG77</accession>
<reference evidence="2 3" key="1">
    <citation type="submission" date="2020-08" db="EMBL/GenBank/DDBJ databases">
        <title>Sequencing the genomes of 1000 actinobacteria strains.</title>
        <authorList>
            <person name="Klenk H.-P."/>
        </authorList>
    </citation>
    <scope>NUCLEOTIDE SEQUENCE [LARGE SCALE GENOMIC DNA]</scope>
    <source>
        <strain evidence="2 3">DSM 45582</strain>
    </source>
</reference>
<dbReference type="EMBL" id="JACHIV010000001">
    <property type="protein sequence ID" value="MBB5068309.1"/>
    <property type="molecule type" value="Genomic_DNA"/>
</dbReference>
<dbReference type="Pfam" id="PF11387">
    <property type="entry name" value="DUF2795"/>
    <property type="match status" value="1"/>
</dbReference>
<evidence type="ECO:0008006" key="4">
    <source>
        <dbReference type="Google" id="ProtNLM"/>
    </source>
</evidence>
<proteinExistence type="predicted"/>
<sequence>MTTTRETVQKSLSAVDFPADKQQLLDHARDNGADEGTVNALRAMPPAEYENLTEVVRSVPLDKADEEGQSDADKARQARQHVRPGVAEHEREAPANPIEQELGENRKGG</sequence>
<evidence type="ECO:0000313" key="3">
    <source>
        <dbReference type="Proteomes" id="UP000580474"/>
    </source>
</evidence>
<keyword evidence="3" id="KW-1185">Reference proteome</keyword>
<feature type="region of interest" description="Disordered" evidence="1">
    <location>
        <begin position="60"/>
        <end position="109"/>
    </location>
</feature>
<dbReference type="Proteomes" id="UP000580474">
    <property type="component" value="Unassembled WGS sequence"/>
</dbReference>
<organism evidence="2 3">
    <name type="scientific">Saccharopolyspora gloriosae</name>
    <dbReference type="NCBI Taxonomy" id="455344"/>
    <lineage>
        <taxon>Bacteria</taxon>
        <taxon>Bacillati</taxon>
        <taxon>Actinomycetota</taxon>
        <taxon>Actinomycetes</taxon>
        <taxon>Pseudonocardiales</taxon>
        <taxon>Pseudonocardiaceae</taxon>
        <taxon>Saccharopolyspora</taxon>
    </lineage>
</organism>
<evidence type="ECO:0000313" key="2">
    <source>
        <dbReference type="EMBL" id="MBB5068309.1"/>
    </source>
</evidence>
<dbReference type="InterPro" id="IPR021527">
    <property type="entry name" value="DUF2795"/>
</dbReference>
<name>A0A840NG77_9PSEU</name>
<evidence type="ECO:0000256" key="1">
    <source>
        <dbReference type="SAM" id="MobiDB-lite"/>
    </source>
</evidence>
<dbReference type="AlphaFoldDB" id="A0A840NG77"/>